<evidence type="ECO:0000256" key="13">
    <source>
        <dbReference type="PIRSR" id="PIRSR000127-3"/>
    </source>
</evidence>
<evidence type="ECO:0000256" key="12">
    <source>
        <dbReference type="PIRSR" id="PIRSR000127-1"/>
    </source>
</evidence>
<dbReference type="FunFam" id="3.30.365.10:FF:000009">
    <property type="entry name" value="Aldehyde oxidase"/>
    <property type="match status" value="1"/>
</dbReference>
<dbReference type="PROSITE" id="PS51085">
    <property type="entry name" value="2FE2S_FER_2"/>
    <property type="match status" value="1"/>
</dbReference>
<feature type="binding site" evidence="13">
    <location>
        <position position="50"/>
    </location>
    <ligand>
        <name>[2Fe-2S] cluster</name>
        <dbReference type="ChEBI" id="CHEBI:190135"/>
        <label>1</label>
    </ligand>
</feature>
<dbReference type="Pfam" id="PF00111">
    <property type="entry name" value="Fer2"/>
    <property type="match status" value="1"/>
</dbReference>
<evidence type="ECO:0000256" key="10">
    <source>
        <dbReference type="ARBA" id="ARBA00023027"/>
    </source>
</evidence>
<dbReference type="InterPro" id="IPR008274">
    <property type="entry name" value="AldOxase/xan_DH_MoCoBD1"/>
</dbReference>
<dbReference type="Pfam" id="PF00941">
    <property type="entry name" value="FAD_binding_5"/>
    <property type="match status" value="1"/>
</dbReference>
<dbReference type="InterPro" id="IPR036884">
    <property type="entry name" value="2Fe-2S-bd_dom_sf"/>
</dbReference>
<feature type="active site" description="Proton acceptor" evidence="12">
    <location>
        <position position="1086"/>
    </location>
</feature>
<evidence type="ECO:0000256" key="2">
    <source>
        <dbReference type="ARBA" id="ARBA00006849"/>
    </source>
</evidence>
<dbReference type="SMART" id="SM01008">
    <property type="entry name" value="Ald_Xan_dh_C"/>
    <property type="match status" value="1"/>
</dbReference>
<dbReference type="SUPFAM" id="SSF55447">
    <property type="entry name" value="CO dehydrogenase flavoprotein C-terminal domain-like"/>
    <property type="match status" value="1"/>
</dbReference>
<dbReference type="GO" id="GO:0051537">
    <property type="term" value="F:2 iron, 2 sulfur cluster binding"/>
    <property type="evidence" value="ECO:0007669"/>
    <property type="project" value="UniProtKB-KW"/>
</dbReference>
<dbReference type="AlphaFoldDB" id="A0ABD1CC69"/>
<dbReference type="GO" id="GO:0016491">
    <property type="term" value="F:oxidoreductase activity"/>
    <property type="evidence" value="ECO:0007669"/>
    <property type="project" value="UniProtKB-KW"/>
</dbReference>
<keyword evidence="10" id="KW-0520">NAD</keyword>
<evidence type="ECO:0000313" key="16">
    <source>
        <dbReference type="EMBL" id="KAL1373970.1"/>
    </source>
</evidence>
<proteinExistence type="inferred from homology"/>
<feature type="binding site" evidence="13">
    <location>
        <position position="150"/>
    </location>
    <ligand>
        <name>[2Fe-2S] cluster</name>
        <dbReference type="ChEBI" id="CHEBI:190135"/>
        <label>2</label>
    </ligand>
</feature>
<dbReference type="SUPFAM" id="SSF56176">
    <property type="entry name" value="FAD-binding/transporter-associated domain-like"/>
    <property type="match status" value="1"/>
</dbReference>
<comment type="similarity">
    <text evidence="2">Belongs to the xanthine dehydrogenase family.</text>
</comment>
<dbReference type="SUPFAM" id="SSF56003">
    <property type="entry name" value="Molybdenum cofactor-binding domain"/>
    <property type="match status" value="1"/>
</dbReference>
<dbReference type="InterPro" id="IPR016208">
    <property type="entry name" value="Ald_Oxase/xanthine_DH-like"/>
</dbReference>
<dbReference type="PANTHER" id="PTHR45444:SF3">
    <property type="entry name" value="XANTHINE DEHYDROGENASE"/>
    <property type="match status" value="1"/>
</dbReference>
<dbReference type="Pfam" id="PF01799">
    <property type="entry name" value="Fer2_2"/>
    <property type="match status" value="1"/>
</dbReference>
<feature type="domain" description="FAD-binding PCMH-type" evidence="15">
    <location>
        <begin position="207"/>
        <end position="381"/>
    </location>
</feature>
<dbReference type="InterPro" id="IPR036318">
    <property type="entry name" value="FAD-bd_PCMH-like_sf"/>
</dbReference>
<feature type="binding site" evidence="13">
    <location>
        <position position="72"/>
    </location>
    <ligand>
        <name>[2Fe-2S] cluster</name>
        <dbReference type="ChEBI" id="CHEBI:190135"/>
        <label>1</label>
    </ligand>
</feature>
<evidence type="ECO:0000256" key="1">
    <source>
        <dbReference type="ARBA" id="ARBA00001974"/>
    </source>
</evidence>
<feature type="binding site" evidence="13">
    <location>
        <position position="762"/>
    </location>
    <ligand>
        <name>Mo-molybdopterin</name>
        <dbReference type="ChEBI" id="CHEBI:71302"/>
    </ligand>
    <ligandPart>
        <name>Mo</name>
        <dbReference type="ChEBI" id="CHEBI:28685"/>
    </ligandPart>
</feature>
<keyword evidence="5 13" id="KW-0479">Metal-binding</keyword>
<keyword evidence="13" id="KW-0500">Molybdenum</keyword>
<feature type="binding site" evidence="13">
    <location>
        <position position="42"/>
    </location>
    <ligand>
        <name>[2Fe-2S] cluster</name>
        <dbReference type="ChEBI" id="CHEBI:190135"/>
        <label>1</label>
    </ligand>
</feature>
<dbReference type="Proteomes" id="UP001562425">
    <property type="component" value="Unassembled WGS sequence"/>
</dbReference>
<dbReference type="FunFam" id="1.10.150.120:FF:000007">
    <property type="entry name" value="indole-3-acetaldehyde oxidase"/>
    <property type="match status" value="1"/>
</dbReference>
<dbReference type="InterPro" id="IPR012675">
    <property type="entry name" value="Beta-grasp_dom_sf"/>
</dbReference>
<gene>
    <name evidence="16" type="ORF">pipiens_005054</name>
</gene>
<name>A0ABD1CC69_CULPP</name>
<dbReference type="PANTHER" id="PTHR45444">
    <property type="entry name" value="XANTHINE DEHYDROGENASE"/>
    <property type="match status" value="1"/>
</dbReference>
<evidence type="ECO:0000259" key="15">
    <source>
        <dbReference type="PROSITE" id="PS51387"/>
    </source>
</evidence>
<feature type="binding site" evidence="13">
    <location>
        <position position="914"/>
    </location>
    <ligand>
        <name>Mo-molybdopterin</name>
        <dbReference type="ChEBI" id="CHEBI:71302"/>
    </ligand>
    <ligandPart>
        <name>Mo</name>
        <dbReference type="ChEBI" id="CHEBI:28685"/>
    </ligandPart>
</feature>
<dbReference type="InterPro" id="IPR046867">
    <property type="entry name" value="AldOxase/xan_DH_MoCoBD2"/>
</dbReference>
<evidence type="ECO:0000256" key="3">
    <source>
        <dbReference type="ARBA" id="ARBA00022630"/>
    </source>
</evidence>
<comment type="caution">
    <text evidence="16">The sequence shown here is derived from an EMBL/GenBank/DDBJ whole genome shotgun (WGS) entry which is preliminary data.</text>
</comment>
<dbReference type="PROSITE" id="PS51387">
    <property type="entry name" value="FAD_PCMH"/>
    <property type="match status" value="1"/>
</dbReference>
<dbReference type="Gene3D" id="3.30.390.50">
    <property type="entry name" value="CO dehydrogenase flavoprotein, C-terminal domain"/>
    <property type="match status" value="1"/>
</dbReference>
<organism evidence="16 17">
    <name type="scientific">Culex pipiens pipiens</name>
    <name type="common">Northern house mosquito</name>
    <dbReference type="NCBI Taxonomy" id="38569"/>
    <lineage>
        <taxon>Eukaryota</taxon>
        <taxon>Metazoa</taxon>
        <taxon>Ecdysozoa</taxon>
        <taxon>Arthropoda</taxon>
        <taxon>Hexapoda</taxon>
        <taxon>Insecta</taxon>
        <taxon>Pterygota</taxon>
        <taxon>Neoptera</taxon>
        <taxon>Endopterygota</taxon>
        <taxon>Diptera</taxon>
        <taxon>Nematocera</taxon>
        <taxon>Culicoidea</taxon>
        <taxon>Culicidae</taxon>
        <taxon>Culicinae</taxon>
        <taxon>Culicini</taxon>
        <taxon>Culex</taxon>
        <taxon>Culex</taxon>
    </lineage>
</organism>
<dbReference type="InterPro" id="IPR036010">
    <property type="entry name" value="2Fe-2S_ferredoxin-like_sf"/>
</dbReference>
<dbReference type="InterPro" id="IPR002888">
    <property type="entry name" value="2Fe-2S-bd"/>
</dbReference>
<dbReference type="Pfam" id="PF02738">
    <property type="entry name" value="MoCoBD_1"/>
    <property type="match status" value="1"/>
</dbReference>
<dbReference type="InterPro" id="IPR036856">
    <property type="entry name" value="Ald_Oxase/Xan_DH_a/b_sf"/>
</dbReference>
<evidence type="ECO:0000256" key="9">
    <source>
        <dbReference type="ARBA" id="ARBA00023014"/>
    </source>
</evidence>
<evidence type="ECO:0000256" key="4">
    <source>
        <dbReference type="ARBA" id="ARBA00022714"/>
    </source>
</evidence>
<evidence type="ECO:0000313" key="17">
    <source>
        <dbReference type="Proteomes" id="UP001562425"/>
    </source>
</evidence>
<evidence type="ECO:0008006" key="18">
    <source>
        <dbReference type="Google" id="ProtNLM"/>
    </source>
</evidence>
<feature type="domain" description="2Fe-2S ferredoxin-type" evidence="14">
    <location>
        <begin position="1"/>
        <end position="90"/>
    </location>
</feature>
<dbReference type="Gene3D" id="3.90.1170.50">
    <property type="entry name" value="Aldehyde oxidase/xanthine dehydrogenase, a/b hammerhead"/>
    <property type="match status" value="1"/>
</dbReference>
<dbReference type="FunFam" id="3.90.1170.50:FF:000003">
    <property type="entry name" value="Aldehyde oxidase"/>
    <property type="match status" value="1"/>
</dbReference>
<comment type="cofactor">
    <cofactor evidence="11">
        <name>[2Fe-2S] cluster</name>
        <dbReference type="ChEBI" id="CHEBI:190135"/>
    </cofactor>
</comment>
<comment type="cofactor">
    <cofactor evidence="13">
        <name>[2Fe-2S] cluster</name>
        <dbReference type="ChEBI" id="CHEBI:190135"/>
    </cofactor>
    <text evidence="13">Binds 2 [2Fe-2S] clusters.</text>
</comment>
<keyword evidence="9 13" id="KW-0411">Iron-sulfur</keyword>
<comment type="cofactor">
    <cofactor evidence="1">
        <name>FAD</name>
        <dbReference type="ChEBI" id="CHEBI:57692"/>
    </cofactor>
</comment>
<reference evidence="16 17" key="1">
    <citation type="submission" date="2024-05" db="EMBL/GenBank/DDBJ databases">
        <title>Culex pipiens pipiens assembly and annotation.</title>
        <authorList>
            <person name="Alout H."/>
            <person name="Durand T."/>
        </authorList>
    </citation>
    <scope>NUCLEOTIDE SEQUENCE [LARGE SCALE GENOMIC DNA]</scope>
    <source>
        <strain evidence="16">HA-2024</strain>
        <tissue evidence="16">Whole body</tissue>
    </source>
</reference>
<sequence>MEVIFTINGKLFKVNPHQVPIETSLGSFIRKNAQLSGTKLVCREGGCGACIVNVNSEHPVTKERQSWAVNSCLLPVFSCHGLDIVTVEGIGNKTKGFHAVQQRLAHFNGTQCGYCSPGMVMNMYSLLESKGGQVTMQEVENAFGGNLCRCTGYRPILDAFKSLAVDAEPCLKVACQDIEELPKICQNTGKPCQGRCGPLAKKGLHLVFENQREWHKVYNVQDVFAILEKIGSRPYMLVAGNTAHGVYHRSDSLEVFIDISSIEELKYHSLGSSSLTVGASATLTQLLQILTEAAVKCTDFRYCTELAKHVDLIANVPGSERGTENFVRGKNIFSDEVLQSVFKNLSSEITPEDKPGDASVEYRKLLTTTLLYRAVLDIASKHQIPITSKYQSAAQGLHRPLTTSKQEFQTIQKNWPMNKDVPKVEGLAQTAGEAKYIEDLPNVPNELYGALVLATRPRCKILSIDPEPAMNIEGVHGFYSAKDIPGRNDFMPTELDNAEVEEIFCSGEVLYYGQPIGVILAETFELAHRAAKLVQVSYGEPDGKPVLATLKRVLDAGAQDRIHDQPYDQEGEEYGKVEGQYRKIEGRFELPGQFHFSMESQMCICVPTEDGMDVYSSTQWVDICQIAVAQALNIPENSLNFYVKRLGGAFGSKISRASQFACACAIAAHFSQRPVRLIPSLETNMEAVGKRASCISNYQIEVDGDGRICKLVNNYLEDYGCSLNEPIEWVTAQFYKNCYDASRWKLVGKAAVTNSASNTWCRGPGTNEGITMAENIMEHIAHALGKDPLEVRLANMSENHKIRELLPEFVRDVQYELRKQEIESFNEANRWKKRGIAIVPMEYPQVFFGQMHALVSIYHIDGTVSITTAGIDMGQGVNTKVTQVAAHILGVPMNKISIKTMSSLTSPNASVSGGSMTSEAASFAVKNACEILLNRIKPVRDEFPEESWEQITQRCHKRTIDLCAMYQYKAGDIQNYQVYGLSCAEVEVDVLTGNVLVRRVDILEDTGESINPAIDVGQIEGAFVMGIGLYFTENLIYSDDSGQLLTNRTWNYHLPGAKDIPVDFRVKLLHNTFNETFVLRSKTTGEPALNMTVSLLFALRHALNSARKDAGLSDDWYTIVTPSTPEQICLAAGSKIEHLKLQ</sequence>
<dbReference type="FunFam" id="3.10.20.30:FF:000012">
    <property type="entry name" value="Xanthine dehydrogenase/oxidase"/>
    <property type="match status" value="1"/>
</dbReference>
<comment type="cofactor">
    <cofactor evidence="13">
        <name>Mo-molybdopterin</name>
        <dbReference type="ChEBI" id="CHEBI:71302"/>
    </cofactor>
    <text evidence="13">Binds 1 Mo-molybdopterin (Mo-MPT) cofactor per subunit.</text>
</comment>
<dbReference type="InterPro" id="IPR001041">
    <property type="entry name" value="2Fe-2S_ferredoxin-type"/>
</dbReference>
<dbReference type="InterPro" id="IPR036683">
    <property type="entry name" value="CO_DH_flav_C_dom_sf"/>
</dbReference>
<evidence type="ECO:0000256" key="8">
    <source>
        <dbReference type="ARBA" id="ARBA00023004"/>
    </source>
</evidence>
<evidence type="ECO:0000256" key="11">
    <source>
        <dbReference type="ARBA" id="ARBA00034078"/>
    </source>
</evidence>
<evidence type="ECO:0000256" key="6">
    <source>
        <dbReference type="ARBA" id="ARBA00022827"/>
    </source>
</evidence>
<dbReference type="PROSITE" id="PS00197">
    <property type="entry name" value="2FE2S_FER_1"/>
    <property type="match status" value="1"/>
</dbReference>
<dbReference type="Pfam" id="PF01315">
    <property type="entry name" value="Ald_Xan_dh_C"/>
    <property type="match status" value="1"/>
</dbReference>
<dbReference type="Gene3D" id="1.10.150.120">
    <property type="entry name" value="[2Fe-2S]-binding domain"/>
    <property type="match status" value="1"/>
</dbReference>
<dbReference type="InterPro" id="IPR000674">
    <property type="entry name" value="Ald_Oxase/Xan_DH_a/b"/>
</dbReference>
<dbReference type="FunFam" id="3.30.365.10:FF:000001">
    <property type="entry name" value="Xanthine dehydrogenase oxidase"/>
    <property type="match status" value="1"/>
</dbReference>
<feature type="binding site" evidence="13">
    <location>
        <position position="148"/>
    </location>
    <ligand>
        <name>[2Fe-2S] cluster</name>
        <dbReference type="ChEBI" id="CHEBI:190135"/>
        <label>2</label>
    </ligand>
</feature>
<dbReference type="InterPro" id="IPR016166">
    <property type="entry name" value="FAD-bd_PCMH"/>
</dbReference>
<dbReference type="Gene3D" id="3.10.20.30">
    <property type="match status" value="1"/>
</dbReference>
<dbReference type="CDD" id="cd00207">
    <property type="entry name" value="fer2"/>
    <property type="match status" value="1"/>
</dbReference>
<feature type="binding site" evidence="13">
    <location>
        <position position="619"/>
    </location>
    <ligand>
        <name>Mo-molybdopterin</name>
        <dbReference type="ChEBI" id="CHEBI:71302"/>
    </ligand>
    <ligandPart>
        <name>Mo</name>
        <dbReference type="ChEBI" id="CHEBI:28685"/>
    </ligandPart>
</feature>
<dbReference type="SUPFAM" id="SSF54292">
    <property type="entry name" value="2Fe-2S ferredoxin-like"/>
    <property type="match status" value="1"/>
</dbReference>
<accession>A0ABD1CC69</accession>
<dbReference type="PIRSF" id="PIRSF000127">
    <property type="entry name" value="Xanthine_DH"/>
    <property type="match status" value="1"/>
</dbReference>
<feature type="binding site" evidence="13">
    <location>
        <position position="650"/>
    </location>
    <ligand>
        <name>Mo-molybdopterin</name>
        <dbReference type="ChEBI" id="CHEBI:71302"/>
    </ligand>
    <ligandPart>
        <name>Mo</name>
        <dbReference type="ChEBI" id="CHEBI:28685"/>
    </ligandPart>
</feature>
<dbReference type="GO" id="GO:0046872">
    <property type="term" value="F:metal ion binding"/>
    <property type="evidence" value="ECO:0007669"/>
    <property type="project" value="UniProtKB-KW"/>
</dbReference>
<dbReference type="SUPFAM" id="SSF47741">
    <property type="entry name" value="CO dehydrogenase ISP C-domain like"/>
    <property type="match status" value="1"/>
</dbReference>
<evidence type="ECO:0000259" key="14">
    <source>
        <dbReference type="PROSITE" id="PS51085"/>
    </source>
</evidence>
<feature type="binding site" evidence="13">
    <location>
        <position position="115"/>
    </location>
    <ligand>
        <name>[2Fe-2S] cluster</name>
        <dbReference type="ChEBI" id="CHEBI:190135"/>
        <label>2</label>
    </ligand>
</feature>
<dbReference type="Gene3D" id="3.30.365.10">
    <property type="entry name" value="Aldehyde oxidase/xanthine dehydrogenase, molybdopterin binding domain"/>
    <property type="match status" value="4"/>
</dbReference>
<protein>
    <recommendedName>
        <fullName evidence="18">Aldehyde oxidase</fullName>
    </recommendedName>
</protein>
<evidence type="ECO:0000256" key="5">
    <source>
        <dbReference type="ARBA" id="ARBA00022723"/>
    </source>
</evidence>
<dbReference type="InterPro" id="IPR002346">
    <property type="entry name" value="Mopterin_DH_FAD-bd"/>
</dbReference>
<evidence type="ECO:0000256" key="7">
    <source>
        <dbReference type="ARBA" id="ARBA00023002"/>
    </source>
</evidence>
<keyword evidence="17" id="KW-1185">Reference proteome</keyword>
<keyword evidence="7" id="KW-0560">Oxidoreductase</keyword>
<feature type="binding site" evidence="13">
    <location>
        <position position="47"/>
    </location>
    <ligand>
        <name>[2Fe-2S] cluster</name>
        <dbReference type="ChEBI" id="CHEBI:190135"/>
        <label>1</label>
    </ligand>
</feature>
<keyword evidence="4 13" id="KW-0001">2Fe-2S</keyword>
<keyword evidence="8 13" id="KW-0408">Iron</keyword>
<dbReference type="InterPro" id="IPR037165">
    <property type="entry name" value="AldOxase/xan_DH_Mopterin-bd_sf"/>
</dbReference>
<feature type="binding site" evidence="13">
    <location>
        <position position="112"/>
    </location>
    <ligand>
        <name>[2Fe-2S] cluster</name>
        <dbReference type="ChEBI" id="CHEBI:190135"/>
        <label>2</label>
    </ligand>
</feature>
<dbReference type="InterPro" id="IPR006058">
    <property type="entry name" value="2Fe2S_fd_BS"/>
</dbReference>
<dbReference type="Pfam" id="PF20256">
    <property type="entry name" value="MoCoBD_2"/>
    <property type="match status" value="1"/>
</dbReference>
<keyword evidence="6" id="KW-0274">FAD</keyword>
<dbReference type="SUPFAM" id="SSF54665">
    <property type="entry name" value="CO dehydrogenase molybdoprotein N-domain-like"/>
    <property type="match status" value="1"/>
</dbReference>
<keyword evidence="3" id="KW-0285">Flavoprotein</keyword>
<dbReference type="EMBL" id="JBEHCU010013782">
    <property type="protein sequence ID" value="KAL1373970.1"/>
    <property type="molecule type" value="Genomic_DNA"/>
</dbReference>